<reference evidence="1 2" key="1">
    <citation type="submission" date="2019-12" db="EMBL/GenBank/DDBJ databases">
        <title>Complete genome sequence of Algicella marina strain 9Alg 56(T) isolated from the red alga Tichocarpus crinitus.</title>
        <authorList>
            <person name="Kim S.-G."/>
            <person name="Nedashkovskaya O.I."/>
        </authorList>
    </citation>
    <scope>NUCLEOTIDE SEQUENCE [LARGE SCALE GENOMIC DNA]</scope>
    <source>
        <strain evidence="1 2">9Alg 56</strain>
    </source>
</reference>
<dbReference type="Proteomes" id="UP000464495">
    <property type="component" value="Chromosome"/>
</dbReference>
<gene>
    <name evidence="1" type="ORF">GO499_17395</name>
</gene>
<name>A0A6P1T6E0_9RHOB</name>
<dbReference type="KEGG" id="amaq:GO499_17395"/>
<sequence length="315" mass="34176">MPVQTRNINTIKNALALATRHPFRSNSNNFYGRFSLLRLANLCLAILALAAPAAAQEDSLPLWEIRTGAFGLYAPDYPASGNYRLNGLAYPNIQYRGEFIRLGGSAAARLVPVDNPRYEIGISLDASFAANSDDNELREGMPDLGYLFELGPEFILHGPTFNTGSISGKLDFALQGRAVFSADLDEGIGYEGLVLEPAVRYEVLDLLGEGSRIRASIGPIFATERLHDYFYEVAPGFAAPGRPAYDAEGGYLGTEASLGVSLPLSDRFRLFGGLGLGYYAGAANTDSPLYEEDLNGYVFFGGSVTLFESRRKVVR</sequence>
<dbReference type="Pfam" id="PF06629">
    <property type="entry name" value="MipA"/>
    <property type="match status" value="1"/>
</dbReference>
<proteinExistence type="predicted"/>
<accession>A0A6P1T6E0</accession>
<dbReference type="AlphaFoldDB" id="A0A6P1T6E0"/>
<dbReference type="EMBL" id="CP046620">
    <property type="protein sequence ID" value="QHQ36829.1"/>
    <property type="molecule type" value="Genomic_DNA"/>
</dbReference>
<evidence type="ECO:0000313" key="2">
    <source>
        <dbReference type="Proteomes" id="UP000464495"/>
    </source>
</evidence>
<keyword evidence="2" id="KW-1185">Reference proteome</keyword>
<dbReference type="InterPro" id="IPR010583">
    <property type="entry name" value="MipA"/>
</dbReference>
<evidence type="ECO:0000313" key="1">
    <source>
        <dbReference type="EMBL" id="QHQ36829.1"/>
    </source>
</evidence>
<protein>
    <submittedName>
        <fullName evidence="1">MipA/OmpV family protein</fullName>
    </submittedName>
</protein>
<organism evidence="1 2">
    <name type="scientific">Algicella marina</name>
    <dbReference type="NCBI Taxonomy" id="2683284"/>
    <lineage>
        <taxon>Bacteria</taxon>
        <taxon>Pseudomonadati</taxon>
        <taxon>Pseudomonadota</taxon>
        <taxon>Alphaproteobacteria</taxon>
        <taxon>Rhodobacterales</taxon>
        <taxon>Paracoccaceae</taxon>
        <taxon>Algicella</taxon>
    </lineage>
</organism>